<feature type="region of interest" description="Disordered" evidence="1">
    <location>
        <begin position="1"/>
        <end position="20"/>
    </location>
</feature>
<reference evidence="2 3" key="1">
    <citation type="submission" date="2014-07" db="EMBL/GenBank/DDBJ databases">
        <authorList>
            <person name="Zhang J.E."/>
            <person name="Yang H."/>
            <person name="Guo J."/>
            <person name="Deng Z."/>
            <person name="Luo H."/>
            <person name="Luo M."/>
            <person name="Zhao B."/>
        </authorList>
    </citation>
    <scope>NUCLEOTIDE SEQUENCE [LARGE SCALE GENOMIC DNA]</scope>
    <source>
        <strain evidence="2 3">1CP</strain>
        <plasmid evidence="3">Plasmid pr1cp1</plasmid>
    </source>
</reference>
<proteinExistence type="predicted"/>
<geneLocation type="plasmid" evidence="3">
    <name>pr1cp1</name>
</geneLocation>
<evidence type="ECO:0000313" key="3">
    <source>
        <dbReference type="Proteomes" id="UP000186108"/>
    </source>
</evidence>
<sequence>MITAQAPPFHRSGTPARGYTPPLNLFGFASPPRSLRPIEGAGVPQAVISPTRQCPAGYKLLRRPAGLSAAPLAVTTPSLFDASQQIDGQARRDCKNNGVTLKGDAPL</sequence>
<evidence type="ECO:0000313" key="2">
    <source>
        <dbReference type="EMBL" id="ANS32143.1"/>
    </source>
</evidence>
<dbReference type="AlphaFoldDB" id="A0A1B1KHP2"/>
<organism evidence="2 3">
    <name type="scientific">Rhodococcus opacus</name>
    <name type="common">Nocardia opaca</name>
    <dbReference type="NCBI Taxonomy" id="37919"/>
    <lineage>
        <taxon>Bacteria</taxon>
        <taxon>Bacillati</taxon>
        <taxon>Actinomycetota</taxon>
        <taxon>Actinomycetes</taxon>
        <taxon>Mycobacteriales</taxon>
        <taxon>Nocardiaceae</taxon>
        <taxon>Rhodococcus</taxon>
    </lineage>
</organism>
<accession>A0A1B1KHP2</accession>
<dbReference type="Proteomes" id="UP000186108">
    <property type="component" value="Plasmid pR1CP1"/>
</dbReference>
<evidence type="ECO:0000256" key="1">
    <source>
        <dbReference type="SAM" id="MobiDB-lite"/>
    </source>
</evidence>
<gene>
    <name evidence="2" type="ORF">R1CP_37710</name>
</gene>
<dbReference type="EMBL" id="CP009112">
    <property type="protein sequence ID" value="ANS32143.1"/>
    <property type="molecule type" value="Genomic_DNA"/>
</dbReference>
<keyword evidence="2" id="KW-0614">Plasmid</keyword>
<name>A0A1B1KHP2_RHOOP</name>
<protein>
    <submittedName>
        <fullName evidence="2">Uncharacterized protein</fullName>
    </submittedName>
</protein>